<gene>
    <name evidence="2" type="ORF">CC85DRAFT_288554</name>
</gene>
<dbReference type="STRING" id="879819.A0A0J0XEF1"/>
<accession>A0A0J0XEF1</accession>
<dbReference type="InterPro" id="IPR041195">
    <property type="entry name" value="Rnh202_N"/>
</dbReference>
<protein>
    <recommendedName>
        <fullName evidence="1">Rnh202 triple barrel domain-containing protein</fullName>
    </recommendedName>
</protein>
<evidence type="ECO:0000313" key="3">
    <source>
        <dbReference type="Proteomes" id="UP000053611"/>
    </source>
</evidence>
<dbReference type="GO" id="GO:0032299">
    <property type="term" value="C:ribonuclease H2 complex"/>
    <property type="evidence" value="ECO:0007669"/>
    <property type="project" value="InterPro"/>
</dbReference>
<organism evidence="2 3">
    <name type="scientific">Cutaneotrichosporon oleaginosum</name>
    <dbReference type="NCBI Taxonomy" id="879819"/>
    <lineage>
        <taxon>Eukaryota</taxon>
        <taxon>Fungi</taxon>
        <taxon>Dikarya</taxon>
        <taxon>Basidiomycota</taxon>
        <taxon>Agaricomycotina</taxon>
        <taxon>Tremellomycetes</taxon>
        <taxon>Trichosporonales</taxon>
        <taxon>Trichosporonaceae</taxon>
        <taxon>Cutaneotrichosporon</taxon>
    </lineage>
</organism>
<dbReference type="EMBL" id="KQ087259">
    <property type="protein sequence ID" value="KLT39432.1"/>
    <property type="molecule type" value="Genomic_DNA"/>
</dbReference>
<dbReference type="GO" id="GO:0006401">
    <property type="term" value="P:RNA catabolic process"/>
    <property type="evidence" value="ECO:0007669"/>
    <property type="project" value="TreeGrafter"/>
</dbReference>
<dbReference type="Gene3D" id="1.10.20.120">
    <property type="match status" value="1"/>
</dbReference>
<reference evidence="2 3" key="1">
    <citation type="submission" date="2015-03" db="EMBL/GenBank/DDBJ databases">
        <title>Genomics and transcriptomics of the oil-accumulating basidiomycete yeast T. oleaginosus allow insights into substrate utilization and the diverse evolutionary trajectories of mating systems in fungi.</title>
        <authorList>
            <consortium name="DOE Joint Genome Institute"/>
            <person name="Kourist R."/>
            <person name="Kracht O."/>
            <person name="Bracharz F."/>
            <person name="Lipzen A."/>
            <person name="Nolan M."/>
            <person name="Ohm R."/>
            <person name="Grigoriev I."/>
            <person name="Sun S."/>
            <person name="Heitman J."/>
            <person name="Bruck T."/>
            <person name="Nowrousian M."/>
        </authorList>
    </citation>
    <scope>NUCLEOTIDE SEQUENCE [LARGE SCALE GENOMIC DNA]</scope>
    <source>
        <strain evidence="2 3">IBC0246</strain>
    </source>
</reference>
<proteinExistence type="predicted"/>
<dbReference type="PANTHER" id="PTHR13383">
    <property type="entry name" value="RIBONUCLEASE H2 SUBUNIT B"/>
    <property type="match status" value="1"/>
</dbReference>
<dbReference type="Proteomes" id="UP000053611">
    <property type="component" value="Unassembled WGS sequence"/>
</dbReference>
<name>A0A0J0XEF1_9TREE</name>
<evidence type="ECO:0000313" key="2">
    <source>
        <dbReference type="EMBL" id="KLT39432.1"/>
    </source>
</evidence>
<feature type="domain" description="Rnh202 triple barrel" evidence="1">
    <location>
        <begin position="7"/>
        <end position="72"/>
    </location>
</feature>
<keyword evidence="3" id="KW-1185">Reference proteome</keyword>
<sequence>MTEYIAILPDAVDASAHTYLRLPHPRTGAPQLYLPTPTSICEVSKVSGAQGRTWFIGDSVSHGAMLLHHPIDPLFLAIPLALSLIPTGRTAPFQPLGDLLSSVVASSAWDLKPAFAPSAPPTAADIARLVEIKAFRKAFRACCERKVIEAADDSGEGVDEAEGSRPRSTAYYRSSREVILELLRRKVDRLADEANFSKFDHLVRGLGRDGLLETGADPVLVQAARNTAAIEHIAQYLPPLLLPMLIASYDMAAYNRYLQDRSAAARAAEAPIIVEKKEKENKRKLAKTESSRGVEALKKVNTNGMAKMTSFFKPKTK</sequence>
<evidence type="ECO:0000259" key="1">
    <source>
        <dbReference type="Pfam" id="PF17745"/>
    </source>
</evidence>
<dbReference type="RefSeq" id="XP_018275923.1">
    <property type="nucleotide sequence ID" value="XM_018424303.1"/>
</dbReference>
<dbReference type="GeneID" id="28984906"/>
<dbReference type="Pfam" id="PF17745">
    <property type="entry name" value="Ydr279_N"/>
    <property type="match status" value="1"/>
</dbReference>
<dbReference type="GO" id="GO:0005654">
    <property type="term" value="C:nucleoplasm"/>
    <property type="evidence" value="ECO:0007669"/>
    <property type="project" value="TreeGrafter"/>
</dbReference>
<dbReference type="OrthoDB" id="29098at2759"/>
<dbReference type="AlphaFoldDB" id="A0A0J0XEF1"/>
<dbReference type="Gene3D" id="2.20.25.530">
    <property type="match status" value="1"/>
</dbReference>
<dbReference type="PANTHER" id="PTHR13383:SF11">
    <property type="entry name" value="RIBONUCLEASE H2 SUBUNIT B"/>
    <property type="match status" value="1"/>
</dbReference>
<dbReference type="InterPro" id="IPR040456">
    <property type="entry name" value="RNase_H2_suB"/>
</dbReference>